<dbReference type="Proteomes" id="UP001497480">
    <property type="component" value="Unassembled WGS sequence"/>
</dbReference>
<comment type="caution">
    <text evidence="7">The sequence shown here is derived from an EMBL/GenBank/DDBJ whole genome shotgun (WGS) entry which is preliminary data.</text>
</comment>
<dbReference type="EMBL" id="CAXHTB010000012">
    <property type="protein sequence ID" value="CAL0316246.1"/>
    <property type="molecule type" value="Genomic_DNA"/>
</dbReference>
<sequence length="436" mass="47983">MSSFSGAIQRPLVAAAAVAVASFSGEISDKFPKSKGDCSTSSLVHSPSCNTFSESKSSWVSQISVSKISDLSFVSQIRAPVPDVKFRVPSYYSHNSVTNSNHSSVASSPLVKNLYNSADLPRVVPRPSTCSNGISNSSSEVMYKWHLPQPNSLGDLNCSSAKSRTVVVLLGWLGARQKHLKKYAEWYTSKGYHVITFTFPMSEVLSYQPGGKAEENVHLLVDHLADWLEGENEKNLVFHTFSNTGWLTYGVILEHLQKQDPSVMERIRGCIVDSAPVSYPDPQVWASGFSAAFLKKNSVATKGHTFSDESTGSDEASKSKPAATEAALLLILKKFFEVVLYLPAVNRRLSDVLSLLSSKQPSCPQLYIYSSADRVIPADSVESFVETQRRAGHDVRACNFVSSPHVDHFRKDPQLYTSQLSQFLDKCVTNHCKSFH</sequence>
<dbReference type="GO" id="GO:0005640">
    <property type="term" value="C:nuclear outer membrane"/>
    <property type="evidence" value="ECO:0007669"/>
    <property type="project" value="UniProtKB-SubCell"/>
</dbReference>
<organism evidence="7 8">
    <name type="scientific">Lupinus luteus</name>
    <name type="common">European yellow lupine</name>
    <dbReference type="NCBI Taxonomy" id="3873"/>
    <lineage>
        <taxon>Eukaryota</taxon>
        <taxon>Viridiplantae</taxon>
        <taxon>Streptophyta</taxon>
        <taxon>Embryophyta</taxon>
        <taxon>Tracheophyta</taxon>
        <taxon>Spermatophyta</taxon>
        <taxon>Magnoliopsida</taxon>
        <taxon>eudicotyledons</taxon>
        <taxon>Gunneridae</taxon>
        <taxon>Pentapetalae</taxon>
        <taxon>rosids</taxon>
        <taxon>fabids</taxon>
        <taxon>Fabales</taxon>
        <taxon>Fabaceae</taxon>
        <taxon>Papilionoideae</taxon>
        <taxon>50 kb inversion clade</taxon>
        <taxon>genistoids sensu lato</taxon>
        <taxon>core genistoids</taxon>
        <taxon>Genisteae</taxon>
        <taxon>Lupinus</taxon>
    </lineage>
</organism>
<reference evidence="7 8" key="1">
    <citation type="submission" date="2024-03" db="EMBL/GenBank/DDBJ databases">
        <authorList>
            <person name="Martinez-Hernandez J."/>
        </authorList>
    </citation>
    <scope>NUCLEOTIDE SEQUENCE [LARGE SCALE GENOMIC DNA]</scope>
</reference>
<evidence type="ECO:0000313" key="7">
    <source>
        <dbReference type="EMBL" id="CAL0316246.1"/>
    </source>
</evidence>
<dbReference type="InterPro" id="IPR008547">
    <property type="entry name" value="DUF829_TMEM53"/>
</dbReference>
<dbReference type="PANTHER" id="PTHR12265">
    <property type="entry name" value="TRANSMEMBRANE PROTEIN 53"/>
    <property type="match status" value="1"/>
</dbReference>
<dbReference type="SUPFAM" id="SSF53474">
    <property type="entry name" value="alpha/beta-Hydrolases"/>
    <property type="match status" value="1"/>
</dbReference>
<keyword evidence="3" id="KW-1133">Transmembrane helix</keyword>
<evidence type="ECO:0000256" key="1">
    <source>
        <dbReference type="ARBA" id="ARBA00007387"/>
    </source>
</evidence>
<protein>
    <recommendedName>
        <fullName evidence="9">Transmembrane protein 53</fullName>
    </recommendedName>
</protein>
<comment type="similarity">
    <text evidence="1">Belongs to the TMEM53 family.</text>
</comment>
<evidence type="ECO:0000256" key="6">
    <source>
        <dbReference type="ARBA" id="ARBA00034303"/>
    </source>
</evidence>
<evidence type="ECO:0000256" key="3">
    <source>
        <dbReference type="ARBA" id="ARBA00022989"/>
    </source>
</evidence>
<dbReference type="InterPro" id="IPR029058">
    <property type="entry name" value="AB_hydrolase_fold"/>
</dbReference>
<keyword evidence="8" id="KW-1185">Reference proteome</keyword>
<dbReference type="Gene3D" id="3.40.50.1820">
    <property type="entry name" value="alpha/beta hydrolase"/>
    <property type="match status" value="1"/>
</dbReference>
<accession>A0AAV1X4X2</accession>
<evidence type="ECO:0000256" key="5">
    <source>
        <dbReference type="ARBA" id="ARBA00023242"/>
    </source>
</evidence>
<keyword evidence="4" id="KW-0472">Membrane</keyword>
<comment type="subcellular location">
    <subcellularLocation>
        <location evidence="6">Nucleus outer membrane</location>
        <topology evidence="6">Single-pass membrane protein</topology>
    </subcellularLocation>
</comment>
<evidence type="ECO:0000256" key="4">
    <source>
        <dbReference type="ARBA" id="ARBA00023136"/>
    </source>
</evidence>
<evidence type="ECO:0000313" key="8">
    <source>
        <dbReference type="Proteomes" id="UP001497480"/>
    </source>
</evidence>
<proteinExistence type="inferred from homology"/>
<dbReference type="Pfam" id="PF05705">
    <property type="entry name" value="DUF829"/>
    <property type="match status" value="1"/>
</dbReference>
<dbReference type="AlphaFoldDB" id="A0AAV1X4X2"/>
<evidence type="ECO:0000256" key="2">
    <source>
        <dbReference type="ARBA" id="ARBA00022692"/>
    </source>
</evidence>
<keyword evidence="5" id="KW-0539">Nucleus</keyword>
<gene>
    <name evidence="7" type="ORF">LLUT_LOCUS17306</name>
</gene>
<keyword evidence="2" id="KW-0812">Transmembrane</keyword>
<evidence type="ECO:0008006" key="9">
    <source>
        <dbReference type="Google" id="ProtNLM"/>
    </source>
</evidence>
<dbReference type="PANTHER" id="PTHR12265:SF30">
    <property type="entry name" value="TRANSMEMBRANE PROTEIN 53"/>
    <property type="match status" value="1"/>
</dbReference>
<name>A0AAV1X4X2_LUPLU</name>